<dbReference type="EMBL" id="BLAF01000017">
    <property type="protein sequence ID" value="GES20481.1"/>
    <property type="molecule type" value="Genomic_DNA"/>
</dbReference>
<protein>
    <recommendedName>
        <fullName evidence="4">DUF4386 domain-containing protein</fullName>
    </recommendedName>
</protein>
<dbReference type="Pfam" id="PF14329">
    <property type="entry name" value="DUF4386"/>
    <property type="match status" value="1"/>
</dbReference>
<keyword evidence="1" id="KW-0472">Membrane</keyword>
<organism evidence="2 3">
    <name type="scientific">Acrocarpospora pleiomorpha</name>
    <dbReference type="NCBI Taxonomy" id="90975"/>
    <lineage>
        <taxon>Bacteria</taxon>
        <taxon>Bacillati</taxon>
        <taxon>Actinomycetota</taxon>
        <taxon>Actinomycetes</taxon>
        <taxon>Streptosporangiales</taxon>
        <taxon>Streptosporangiaceae</taxon>
        <taxon>Acrocarpospora</taxon>
    </lineage>
</organism>
<keyword evidence="1" id="KW-0812">Transmembrane</keyword>
<accession>A0A5M3XLF3</accession>
<comment type="caution">
    <text evidence="2">The sequence shown here is derived from an EMBL/GenBank/DDBJ whole genome shotgun (WGS) entry which is preliminary data.</text>
</comment>
<gene>
    <name evidence="2" type="ORF">Aple_033770</name>
</gene>
<evidence type="ECO:0000256" key="1">
    <source>
        <dbReference type="SAM" id="Phobius"/>
    </source>
</evidence>
<feature type="transmembrane region" description="Helical" evidence="1">
    <location>
        <begin position="172"/>
        <end position="191"/>
    </location>
</feature>
<keyword evidence="3" id="KW-1185">Reference proteome</keyword>
<evidence type="ECO:0008006" key="4">
    <source>
        <dbReference type="Google" id="ProtNLM"/>
    </source>
</evidence>
<dbReference type="InterPro" id="IPR025495">
    <property type="entry name" value="DUF4386"/>
</dbReference>
<evidence type="ECO:0000313" key="2">
    <source>
        <dbReference type="EMBL" id="GES20481.1"/>
    </source>
</evidence>
<feature type="transmembrane region" description="Helical" evidence="1">
    <location>
        <begin position="7"/>
        <end position="28"/>
    </location>
</feature>
<feature type="transmembrane region" description="Helical" evidence="1">
    <location>
        <begin position="60"/>
        <end position="77"/>
    </location>
</feature>
<reference evidence="2 3" key="1">
    <citation type="submission" date="2019-10" db="EMBL/GenBank/DDBJ databases">
        <title>Whole genome shotgun sequence of Acrocarpospora pleiomorpha NBRC 16267.</title>
        <authorList>
            <person name="Ichikawa N."/>
            <person name="Kimura A."/>
            <person name="Kitahashi Y."/>
            <person name="Komaki H."/>
            <person name="Oguchi A."/>
        </authorList>
    </citation>
    <scope>NUCLEOTIDE SEQUENCE [LARGE SCALE GENOMIC DNA]</scope>
    <source>
        <strain evidence="2 3">NBRC 16267</strain>
    </source>
</reference>
<dbReference type="RefSeq" id="WP_155345528.1">
    <property type="nucleotide sequence ID" value="NZ_BAAAHM010000025.1"/>
</dbReference>
<proteinExistence type="predicted"/>
<dbReference type="Proteomes" id="UP000377595">
    <property type="component" value="Unassembled WGS sequence"/>
</dbReference>
<dbReference type="AlphaFoldDB" id="A0A5M3XLF3"/>
<keyword evidence="1" id="KW-1133">Transmembrane helix</keyword>
<sequence length="233" mass="24810">MDSPKRLARAAGVFYLIVAILGGFAQVVRLDVFAPGDAATTVANVVANASLVRMSFVADLTQATFLLLVVMSLYRLLRHVNKSVAHAMVIFVVVAVAVICLNMLHQLGGLLVATDPSYAGAFGPEGSPALVLLLFDLQHSGYLIAQIFFGLWLFPLGLLVYRSGMFPRPLGVTLMVATGFYLLDVALQFLAPELAGVVNPLVVVVATVSEVSMLAYLLIKGVKTRPADHALAT</sequence>
<dbReference type="OrthoDB" id="1160166at2"/>
<feature type="transmembrane region" description="Helical" evidence="1">
    <location>
        <begin position="140"/>
        <end position="160"/>
    </location>
</feature>
<name>A0A5M3XLF3_9ACTN</name>
<evidence type="ECO:0000313" key="3">
    <source>
        <dbReference type="Proteomes" id="UP000377595"/>
    </source>
</evidence>
<feature type="transmembrane region" description="Helical" evidence="1">
    <location>
        <begin position="197"/>
        <end position="219"/>
    </location>
</feature>
<feature type="transmembrane region" description="Helical" evidence="1">
    <location>
        <begin position="84"/>
        <end position="104"/>
    </location>
</feature>